<dbReference type="PANTHER" id="PTHR33525">
    <property type="match status" value="1"/>
</dbReference>
<dbReference type="PANTHER" id="PTHR33525:SF6">
    <property type="entry name" value="HDOD DOMAIN-CONTAINING PROTEIN"/>
    <property type="match status" value="1"/>
</dbReference>
<dbReference type="InterPro" id="IPR052340">
    <property type="entry name" value="RNase_Y/CdgJ"/>
</dbReference>
<evidence type="ECO:0000259" key="1">
    <source>
        <dbReference type="PROSITE" id="PS51833"/>
    </source>
</evidence>
<protein>
    <submittedName>
        <fullName evidence="2">HDOD domain-containing protein</fullName>
    </submittedName>
</protein>
<name>A0A7X4H552_9BURK</name>
<proteinExistence type="predicted"/>
<dbReference type="SUPFAM" id="SSF109604">
    <property type="entry name" value="HD-domain/PDEase-like"/>
    <property type="match status" value="1"/>
</dbReference>
<dbReference type="InterPro" id="IPR013976">
    <property type="entry name" value="HDOD"/>
</dbReference>
<dbReference type="Proteomes" id="UP000469734">
    <property type="component" value="Unassembled WGS sequence"/>
</dbReference>
<dbReference type="RefSeq" id="WP_161051725.1">
    <property type="nucleotide sequence ID" value="NZ_WWCR01000029.1"/>
</dbReference>
<gene>
    <name evidence="2" type="ORF">GTP56_22270</name>
</gene>
<comment type="caution">
    <text evidence="2">The sequence shown here is derived from an EMBL/GenBank/DDBJ whole genome shotgun (WGS) entry which is preliminary data.</text>
</comment>
<dbReference type="PROSITE" id="PS51833">
    <property type="entry name" value="HDOD"/>
    <property type="match status" value="1"/>
</dbReference>
<accession>A0A7X4H552</accession>
<evidence type="ECO:0000313" key="2">
    <source>
        <dbReference type="EMBL" id="MYM74900.1"/>
    </source>
</evidence>
<dbReference type="EMBL" id="WWCR01000029">
    <property type="protein sequence ID" value="MYM74900.1"/>
    <property type="molecule type" value="Genomic_DNA"/>
</dbReference>
<dbReference type="Pfam" id="PF08668">
    <property type="entry name" value="HDOD"/>
    <property type="match status" value="1"/>
</dbReference>
<evidence type="ECO:0000313" key="3">
    <source>
        <dbReference type="Proteomes" id="UP000469734"/>
    </source>
</evidence>
<dbReference type="AlphaFoldDB" id="A0A7X4H552"/>
<dbReference type="Gene3D" id="1.10.3210.10">
    <property type="entry name" value="Hypothetical protein af1432"/>
    <property type="match status" value="1"/>
</dbReference>
<organism evidence="2 3">
    <name type="scientific">Duganella margarita</name>
    <dbReference type="NCBI Taxonomy" id="2692170"/>
    <lineage>
        <taxon>Bacteria</taxon>
        <taxon>Pseudomonadati</taxon>
        <taxon>Pseudomonadota</taxon>
        <taxon>Betaproteobacteria</taxon>
        <taxon>Burkholderiales</taxon>
        <taxon>Oxalobacteraceae</taxon>
        <taxon>Telluria group</taxon>
        <taxon>Duganella</taxon>
    </lineage>
</organism>
<feature type="domain" description="HDOD" evidence="1">
    <location>
        <begin position="16"/>
        <end position="211"/>
    </location>
</feature>
<sequence length="271" mass="29139">MSRIALDDVIRRVHDLPSLPAVVAELMTSMEEDDIDLHYLAGRIALDQALTAKTLRLANSSFYGMPSKVTSIQQAMSVLGLHSVRTLVTACGVIGVVPAAAGPALDFGLFWRHAIATAVWARALARHLRQSPDTAFTAGLLHNLGTLVLATRFPEEYAAVPLWRAEHADASVAEAELAVFGVDHAQAGSALAAHWKFPPAIQDAICHQHSATATGLALAIGLAHLLAEPSDASAEQREQAWTTLAFDDEQRRQLSEKCPLMVNDMCQILVS</sequence>
<reference evidence="2 3" key="1">
    <citation type="submission" date="2019-12" db="EMBL/GenBank/DDBJ databases">
        <title>Novel species isolated from a subtropical stream in China.</title>
        <authorList>
            <person name="Lu H."/>
        </authorList>
    </citation>
    <scope>NUCLEOTIDE SEQUENCE [LARGE SCALE GENOMIC DNA]</scope>
    <source>
        <strain evidence="2 3">FT134W</strain>
    </source>
</reference>